<dbReference type="InterPro" id="IPR001466">
    <property type="entry name" value="Beta-lactam-related"/>
</dbReference>
<dbReference type="InterPro" id="IPR012338">
    <property type="entry name" value="Beta-lactam/transpept-like"/>
</dbReference>
<evidence type="ECO:0000313" key="2">
    <source>
        <dbReference type="EMBL" id="MFH8133410.1"/>
    </source>
</evidence>
<dbReference type="EMBL" id="JBGFSN010000003">
    <property type="protein sequence ID" value="MFH8133410.1"/>
    <property type="molecule type" value="Genomic_DNA"/>
</dbReference>
<dbReference type="InterPro" id="IPR050789">
    <property type="entry name" value="Diverse_Enzym_Activities"/>
</dbReference>
<comment type="caution">
    <text evidence="2">The sequence shown here is derived from an EMBL/GenBank/DDBJ whole genome shotgun (WGS) entry which is preliminary data.</text>
</comment>
<protein>
    <submittedName>
        <fullName evidence="2">Serine hydrolase domain-containing protein</fullName>
        <ecNumber evidence="2">3.-.-.-</ecNumber>
    </submittedName>
</protein>
<dbReference type="Pfam" id="PF00144">
    <property type="entry name" value="Beta-lactamase"/>
    <property type="match status" value="1"/>
</dbReference>
<dbReference type="Proteomes" id="UP001611251">
    <property type="component" value="Unassembled WGS sequence"/>
</dbReference>
<evidence type="ECO:0000259" key="1">
    <source>
        <dbReference type="Pfam" id="PF00144"/>
    </source>
</evidence>
<dbReference type="Gene3D" id="3.40.710.10">
    <property type="entry name" value="DD-peptidase/beta-lactamase superfamily"/>
    <property type="match status" value="1"/>
</dbReference>
<dbReference type="PANTHER" id="PTHR43283">
    <property type="entry name" value="BETA-LACTAMASE-RELATED"/>
    <property type="match status" value="1"/>
</dbReference>
<gene>
    <name evidence="2" type="ORF">ABU178_04330</name>
</gene>
<accession>A0ABW7PSY1</accession>
<dbReference type="SUPFAM" id="SSF56601">
    <property type="entry name" value="beta-lactamase/transpeptidase-like"/>
    <property type="match status" value="1"/>
</dbReference>
<reference evidence="2 3" key="1">
    <citation type="submission" date="2024-08" db="EMBL/GenBank/DDBJ databases">
        <title>Pantoea ronii - a newly identified human opportunistic pathogen.</title>
        <authorList>
            <person name="Keidar-Friedman D."/>
            <person name="Sorek N."/>
            <person name="Leshin-Carmel D."/>
            <person name="Tsur A."/>
            <person name="Amsalem M."/>
            <person name="Tolkach D."/>
            <person name="Brosh-Nissimov T."/>
        </authorList>
    </citation>
    <scope>NUCLEOTIDE SEQUENCE [LARGE SCALE GENOMIC DNA]</scope>
    <source>
        <strain evidence="2 3">AA23256</strain>
    </source>
</reference>
<dbReference type="EC" id="3.-.-.-" evidence="2"/>
<name>A0ABW7PSY1_9GAMM</name>
<dbReference type="PANTHER" id="PTHR43283:SF7">
    <property type="entry name" value="BETA-LACTAMASE-RELATED DOMAIN-CONTAINING PROTEIN"/>
    <property type="match status" value="1"/>
</dbReference>
<proteinExistence type="predicted"/>
<organism evidence="2 3">
    <name type="scientific">Pantoea osteomyelitidis</name>
    <dbReference type="NCBI Taxonomy" id="3230026"/>
    <lineage>
        <taxon>Bacteria</taxon>
        <taxon>Pseudomonadati</taxon>
        <taxon>Pseudomonadota</taxon>
        <taxon>Gammaproteobacteria</taxon>
        <taxon>Enterobacterales</taxon>
        <taxon>Erwiniaceae</taxon>
        <taxon>Pantoea</taxon>
    </lineage>
</organism>
<evidence type="ECO:0000313" key="3">
    <source>
        <dbReference type="Proteomes" id="UP001611251"/>
    </source>
</evidence>
<feature type="domain" description="Beta-lactamase-related" evidence="1">
    <location>
        <begin position="16"/>
        <end position="282"/>
    </location>
</feature>
<keyword evidence="2" id="KW-0378">Hydrolase</keyword>
<dbReference type="GO" id="GO:0016787">
    <property type="term" value="F:hydrolase activity"/>
    <property type="evidence" value="ECO:0007669"/>
    <property type="project" value="UniProtKB-KW"/>
</dbReference>
<sequence>MEFTHLHAWLEKNNSDALLILQHGKVLYEYGDNQHRFQCHSMRKSFLSALTGQAVAEGKIDLSLTLNQLEIDDLDPLTETEKQATIYDLLTARSGIYHPANYETPWMRRIKPPRHHYAPGVNWCYSNWDFNALGTLWLQLTGENIHQAFYRRIAQPLGMEDFDCDRDGWMEPGEFSRHPAWPFRLSNRDLARFGQLFLQQGRWREQQILPARWVQTSTSAISHAGERGAYGYMWWVTRDGVAWPDVLLPAGSYSARGAGGHFCLVIPNMQMVIAHRVDTDQPGREVNRFAIGQLLQRLLDACSSGGAL</sequence>
<keyword evidence="3" id="KW-1185">Reference proteome</keyword>
<dbReference type="RefSeq" id="WP_397212327.1">
    <property type="nucleotide sequence ID" value="NZ_JBGFSN010000003.1"/>
</dbReference>